<dbReference type="GO" id="GO:0031460">
    <property type="term" value="P:glycine betaine transport"/>
    <property type="evidence" value="ECO:0007669"/>
    <property type="project" value="EnsemblFungi"/>
</dbReference>
<feature type="transmembrane region" description="Helical" evidence="7">
    <location>
        <begin position="419"/>
        <end position="441"/>
    </location>
</feature>
<dbReference type="PIRSF" id="PIRSF006060">
    <property type="entry name" value="AA_transporter"/>
    <property type="match status" value="1"/>
</dbReference>
<dbReference type="InterPro" id="IPR002293">
    <property type="entry name" value="AA/rel_permease1"/>
</dbReference>
<protein>
    <submittedName>
        <fullName evidence="8">Related to Choline transport protein</fullName>
    </submittedName>
</protein>
<feature type="transmembrane region" description="Helical" evidence="7">
    <location>
        <begin position="55"/>
        <end position="76"/>
    </location>
</feature>
<dbReference type="InterPro" id="IPR004840">
    <property type="entry name" value="Amino_acid_permease_CS"/>
</dbReference>
<dbReference type="PROSITE" id="PS00218">
    <property type="entry name" value="AMINO_ACID_PERMEASE_1"/>
    <property type="match status" value="1"/>
</dbReference>
<dbReference type="PANTHER" id="PTHR45649">
    <property type="entry name" value="AMINO-ACID PERMEASE BAT1"/>
    <property type="match status" value="1"/>
</dbReference>
<evidence type="ECO:0000256" key="1">
    <source>
        <dbReference type="ARBA" id="ARBA00004141"/>
    </source>
</evidence>
<dbReference type="VEuPathDB" id="FungiDB:HGUI_02337"/>
<dbReference type="GO" id="GO:1901235">
    <property type="term" value="F:(R)-carnitine transmembrane transporter activity"/>
    <property type="evidence" value="ECO:0007669"/>
    <property type="project" value="EnsemblFungi"/>
</dbReference>
<sequence length="555" mass="61609">MAKKESVGISTNIDSKKHYDTSNLERRGDSTDLTPESSIDYYEEGEPQLRKQFSFINLLGVGFGLTNSWFGISSSMVTGISSGGPLMIIYGIVIIALLSIAIGSSLGELSSAYPHAGGQFYWTLKLADKRHKRFLAYMTGFLSWVGSVFTSASTTLSVCFLLVGFYALTHPEFTVHRWHIFVTFEILHLFISCFNCFGKTLPVISASALYISIGSFLIITIAVLSGAHGKYQDPKFVFATFYNETGWNNNAIAFILGLINPAWSFSCLDCATHMAFEVENPEKVIPLSILGTVGIGFITSFLFVIAMFFSIQDLDAVMNSSTGFPILEIFHQALNNNKAGAIVLGCLILMTALGCVIACHTWQARLCWSFSRDNGLPYSHYWGQIDKRSNLPLNAHLMSCVIIAILGLLYLASDTAFNSLITGCISFLLFSYSIPIGLLVFHKKRNIQHGPFWLGKVGFFFNLVTLGWTIFALIFFSFPFVRPVKADNMNYSSVFIVAALVFIVGFWKFVANKKFRILEETNKNDDLSISVDIDQENTKIDDSVVFEIIGDTTTE</sequence>
<keyword evidence="2" id="KW-0813">Transport</keyword>
<evidence type="ECO:0000256" key="6">
    <source>
        <dbReference type="ARBA" id="ARBA00061200"/>
    </source>
</evidence>
<dbReference type="PANTHER" id="PTHR45649:SF7">
    <property type="entry name" value="CHOLINE TRANSPORT PROTEIN"/>
    <property type="match status" value="1"/>
</dbReference>
<evidence type="ECO:0000256" key="4">
    <source>
        <dbReference type="ARBA" id="ARBA00022989"/>
    </source>
</evidence>
<comment type="subcellular location">
    <subcellularLocation>
        <location evidence="1">Membrane</location>
        <topology evidence="1">Multi-pass membrane protein</topology>
    </subcellularLocation>
</comment>
<dbReference type="OrthoDB" id="2417308at2759"/>
<evidence type="ECO:0000256" key="7">
    <source>
        <dbReference type="SAM" id="Phobius"/>
    </source>
</evidence>
<keyword evidence="5 7" id="KW-0472">Membrane</keyword>
<evidence type="ECO:0000256" key="5">
    <source>
        <dbReference type="ARBA" id="ARBA00023136"/>
    </source>
</evidence>
<proteinExistence type="inferred from homology"/>
<dbReference type="GO" id="GO:0006865">
    <property type="term" value="P:amino acid transport"/>
    <property type="evidence" value="ECO:0007669"/>
    <property type="project" value="InterPro"/>
</dbReference>
<evidence type="ECO:0000313" key="8">
    <source>
        <dbReference type="EMBL" id="SGZ40137.1"/>
    </source>
</evidence>
<accession>A0A1L0CNT9</accession>
<dbReference type="EMBL" id="FQNF01000040">
    <property type="protein sequence ID" value="SGZ40137.1"/>
    <property type="molecule type" value="Genomic_DNA"/>
</dbReference>
<feature type="transmembrane region" description="Helical" evidence="7">
    <location>
        <begin position="393"/>
        <end position="413"/>
    </location>
</feature>
<feature type="transmembrane region" description="Helical" evidence="7">
    <location>
        <begin position="178"/>
        <end position="197"/>
    </location>
</feature>
<feature type="transmembrane region" description="Helical" evidence="7">
    <location>
        <begin position="209"/>
        <end position="231"/>
    </location>
</feature>
<evidence type="ECO:0000256" key="2">
    <source>
        <dbReference type="ARBA" id="ARBA00022448"/>
    </source>
</evidence>
<keyword evidence="4 7" id="KW-1133">Transmembrane helix</keyword>
<dbReference type="Pfam" id="PF13520">
    <property type="entry name" value="AA_permease_2"/>
    <property type="match status" value="1"/>
</dbReference>
<comment type="similarity">
    <text evidence="6">Belongs to the amino acid-polyamine-organocation (APC) superfamily. Amino acid/choline transporter (ACT) (TC 2.A.3.4) family.</text>
</comment>
<feature type="transmembrane region" description="Helical" evidence="7">
    <location>
        <begin position="339"/>
        <end position="362"/>
    </location>
</feature>
<dbReference type="Proteomes" id="UP000183365">
    <property type="component" value="Unassembled WGS sequence"/>
</dbReference>
<evidence type="ECO:0000256" key="3">
    <source>
        <dbReference type="ARBA" id="ARBA00022692"/>
    </source>
</evidence>
<feature type="transmembrane region" description="Helical" evidence="7">
    <location>
        <begin position="284"/>
        <end position="311"/>
    </location>
</feature>
<dbReference type="GO" id="GO:0015220">
    <property type="term" value="F:choline transmembrane transporter activity"/>
    <property type="evidence" value="ECO:0007669"/>
    <property type="project" value="EnsemblFungi"/>
</dbReference>
<gene>
    <name evidence="8" type="ORF">HGUI_02337</name>
</gene>
<evidence type="ECO:0000313" key="9">
    <source>
        <dbReference type="Proteomes" id="UP000183365"/>
    </source>
</evidence>
<feature type="transmembrane region" description="Helical" evidence="7">
    <location>
        <begin position="134"/>
        <end position="166"/>
    </location>
</feature>
<dbReference type="AlphaFoldDB" id="A0A1L0CNT9"/>
<organism evidence="8 9">
    <name type="scientific">Hanseniaspora guilliermondii</name>
    <dbReference type="NCBI Taxonomy" id="56406"/>
    <lineage>
        <taxon>Eukaryota</taxon>
        <taxon>Fungi</taxon>
        <taxon>Dikarya</taxon>
        <taxon>Ascomycota</taxon>
        <taxon>Saccharomycotina</taxon>
        <taxon>Saccharomycetes</taxon>
        <taxon>Saccharomycodales</taxon>
        <taxon>Saccharomycodaceae</taxon>
        <taxon>Hanseniaspora</taxon>
    </lineage>
</organism>
<feature type="transmembrane region" description="Helical" evidence="7">
    <location>
        <begin position="490"/>
        <end position="510"/>
    </location>
</feature>
<feature type="transmembrane region" description="Helical" evidence="7">
    <location>
        <begin position="453"/>
        <end position="478"/>
    </location>
</feature>
<reference evidence="9" key="1">
    <citation type="submission" date="2016-11" db="EMBL/GenBank/DDBJ databases">
        <authorList>
            <person name="Guldener U."/>
        </authorList>
    </citation>
    <scope>NUCLEOTIDE SEQUENCE [LARGE SCALE GENOMIC DNA]</scope>
</reference>
<dbReference type="GO" id="GO:0005886">
    <property type="term" value="C:plasma membrane"/>
    <property type="evidence" value="ECO:0007669"/>
    <property type="project" value="EnsemblFungi"/>
</dbReference>
<keyword evidence="9" id="KW-1185">Reference proteome</keyword>
<feature type="transmembrane region" description="Helical" evidence="7">
    <location>
        <begin position="88"/>
        <end position="113"/>
    </location>
</feature>
<dbReference type="GO" id="GO:0034228">
    <property type="term" value="F:ethanolamine transmembrane transporter activity"/>
    <property type="evidence" value="ECO:0007669"/>
    <property type="project" value="EnsemblFungi"/>
</dbReference>
<dbReference type="Gene3D" id="1.20.1740.10">
    <property type="entry name" value="Amino acid/polyamine transporter I"/>
    <property type="match status" value="1"/>
</dbReference>
<keyword evidence="3 7" id="KW-0812">Transmembrane</keyword>
<feature type="transmembrane region" description="Helical" evidence="7">
    <location>
        <begin position="251"/>
        <end position="272"/>
    </location>
</feature>
<dbReference type="FunFam" id="1.20.1740.10:FF:000046">
    <property type="entry name" value="Amino-acid permease, putative"/>
    <property type="match status" value="1"/>
</dbReference>
<name>A0A1L0CNT9_9ASCO</name>